<proteinExistence type="predicted"/>
<accession>A0AAQ3Y8G2</accession>
<dbReference type="InterPro" id="IPR004360">
    <property type="entry name" value="Glyas_Fos-R_dOase_dom"/>
</dbReference>
<dbReference type="InterPro" id="IPR037523">
    <property type="entry name" value="VOC_core"/>
</dbReference>
<dbReference type="PROSITE" id="PS51819">
    <property type="entry name" value="VOC"/>
    <property type="match status" value="1"/>
</dbReference>
<reference evidence="3" key="1">
    <citation type="submission" date="2017-05" db="EMBL/GenBank/DDBJ databases">
        <title>The Genome Sequence of EEnterococcus faecalis 9F2_4866.</title>
        <authorList>
            <consortium name="The Broad Institute Genomics Platform"/>
            <consortium name="The Broad Institute Genomic Center for Infectious Diseases"/>
            <person name="Earl A."/>
            <person name="Manson A."/>
            <person name="Schwartman J."/>
            <person name="Gilmore M."/>
            <person name="Abouelleil A."/>
            <person name="Cao P."/>
            <person name="Chapman S."/>
            <person name="Cusick C."/>
            <person name="Shea T."/>
            <person name="Young S."/>
            <person name="Neafsey D."/>
            <person name="Nusbaum C."/>
            <person name="Birren B."/>
        </authorList>
    </citation>
    <scope>NUCLEOTIDE SEQUENCE [LARGE SCALE GENOMIC DNA]</scope>
    <source>
        <strain evidence="3">7F3_DIV0205</strain>
    </source>
</reference>
<evidence type="ECO:0000313" key="3">
    <source>
        <dbReference type="Proteomes" id="UP000194948"/>
    </source>
</evidence>
<protein>
    <recommendedName>
        <fullName evidence="1">VOC domain-containing protein</fullName>
    </recommendedName>
</protein>
<name>A0AAQ3Y8G2_9ENTE</name>
<evidence type="ECO:0000313" key="2">
    <source>
        <dbReference type="EMBL" id="WYK02335.1"/>
    </source>
</evidence>
<sequence>MNIKIHHVCIQTNTYQESLEFYTDVLGFALVKETKNFHGRAYNSWLKSSDFYLELQTGKENKQVAPFDKETTGPVHICFYVEDLEAAKMKFQQFDVVFLTKENQKIYHVENGSLFKIEAPEGTIIEFRDNLDY</sequence>
<dbReference type="InterPro" id="IPR029068">
    <property type="entry name" value="Glyas_Bleomycin-R_OHBP_Dase"/>
</dbReference>
<reference evidence="2 3" key="2">
    <citation type="submission" date="2024-03" db="EMBL/GenBank/DDBJ databases">
        <title>The Genome Sequence of Enterococcus sp. DIV0205d.</title>
        <authorList>
            <consortium name="The Broad Institute Genomics Platform"/>
            <consortium name="The Broad Institute Microbial Omics Core"/>
            <consortium name="The Broad Institute Genomic Center for Infectious Diseases"/>
            <person name="Earl A."/>
            <person name="Manson A."/>
            <person name="Gilmore M."/>
            <person name="Schwartman J."/>
            <person name="Shea T."/>
            <person name="Abouelleil A."/>
            <person name="Cao P."/>
            <person name="Chapman S."/>
            <person name="Cusick C."/>
            <person name="Young S."/>
            <person name="Neafsey D."/>
            <person name="Nusbaum C."/>
            <person name="Birren B."/>
        </authorList>
    </citation>
    <scope>NUCLEOTIDE SEQUENCE [LARGE SCALE GENOMIC DNA]</scope>
    <source>
        <strain evidence="2 3">7F3_DIV0205</strain>
    </source>
</reference>
<organism evidence="2 3">
    <name type="scientific">Candidatus Enterococcus palustris</name>
    <dbReference type="NCBI Taxonomy" id="1834189"/>
    <lineage>
        <taxon>Bacteria</taxon>
        <taxon>Bacillati</taxon>
        <taxon>Bacillota</taxon>
        <taxon>Bacilli</taxon>
        <taxon>Lactobacillales</taxon>
        <taxon>Enterococcaceae</taxon>
        <taxon>Enterococcus</taxon>
    </lineage>
</organism>
<dbReference type="SUPFAM" id="SSF54593">
    <property type="entry name" value="Glyoxalase/Bleomycin resistance protein/Dihydroxybiphenyl dioxygenase"/>
    <property type="match status" value="1"/>
</dbReference>
<evidence type="ECO:0000259" key="1">
    <source>
        <dbReference type="PROSITE" id="PS51819"/>
    </source>
</evidence>
<gene>
    <name evidence="2" type="ORF">A5821_003478</name>
</gene>
<feature type="domain" description="VOC" evidence="1">
    <location>
        <begin position="4"/>
        <end position="130"/>
    </location>
</feature>
<dbReference type="Gene3D" id="3.10.180.10">
    <property type="entry name" value="2,3-Dihydroxybiphenyl 1,2-Dioxygenase, domain 1"/>
    <property type="match status" value="1"/>
</dbReference>
<keyword evidence="3" id="KW-1185">Reference proteome</keyword>
<dbReference type="EMBL" id="CP147244">
    <property type="protein sequence ID" value="WYK02335.1"/>
    <property type="molecule type" value="Genomic_DNA"/>
</dbReference>
<dbReference type="Proteomes" id="UP000194948">
    <property type="component" value="Chromosome"/>
</dbReference>
<dbReference type="AlphaFoldDB" id="A0AAQ3Y8G2"/>
<dbReference type="Pfam" id="PF00903">
    <property type="entry name" value="Glyoxalase"/>
    <property type="match status" value="1"/>
</dbReference>
<dbReference type="RefSeq" id="WP_086312189.1">
    <property type="nucleotide sequence ID" value="NZ_CP147244.1"/>
</dbReference>